<comment type="caution">
    <text evidence="2">The sequence shown here is derived from an EMBL/GenBank/DDBJ whole genome shotgun (WGS) entry which is preliminary data.</text>
</comment>
<reference evidence="2" key="1">
    <citation type="journal article" date="2023" name="Mol. Phylogenet. Evol.">
        <title>Genome-scale phylogeny and comparative genomics of the fungal order Sordariales.</title>
        <authorList>
            <person name="Hensen N."/>
            <person name="Bonometti L."/>
            <person name="Westerberg I."/>
            <person name="Brannstrom I.O."/>
            <person name="Guillou S."/>
            <person name="Cros-Aarteil S."/>
            <person name="Calhoun S."/>
            <person name="Haridas S."/>
            <person name="Kuo A."/>
            <person name="Mondo S."/>
            <person name="Pangilinan J."/>
            <person name="Riley R."/>
            <person name="LaButti K."/>
            <person name="Andreopoulos B."/>
            <person name="Lipzen A."/>
            <person name="Chen C."/>
            <person name="Yan M."/>
            <person name="Daum C."/>
            <person name="Ng V."/>
            <person name="Clum A."/>
            <person name="Steindorff A."/>
            <person name="Ohm R.A."/>
            <person name="Martin F."/>
            <person name="Silar P."/>
            <person name="Natvig D.O."/>
            <person name="Lalanne C."/>
            <person name="Gautier V."/>
            <person name="Ament-Velasquez S.L."/>
            <person name="Kruys A."/>
            <person name="Hutchinson M.I."/>
            <person name="Powell A.J."/>
            <person name="Barry K."/>
            <person name="Miller A.N."/>
            <person name="Grigoriev I.V."/>
            <person name="Debuchy R."/>
            <person name="Gladieux P."/>
            <person name="Hiltunen Thoren M."/>
            <person name="Johannesson H."/>
        </authorList>
    </citation>
    <scope>NUCLEOTIDE SEQUENCE</scope>
    <source>
        <strain evidence="2">CBS 314.62</strain>
    </source>
</reference>
<feature type="compositionally biased region" description="Low complexity" evidence="1">
    <location>
        <begin position="364"/>
        <end position="377"/>
    </location>
</feature>
<dbReference type="GO" id="GO:0031145">
    <property type="term" value="P:anaphase-promoting complex-dependent catabolic process"/>
    <property type="evidence" value="ECO:0007669"/>
    <property type="project" value="InterPro"/>
</dbReference>
<organism evidence="2 3">
    <name type="scientific">Podospora appendiculata</name>
    <dbReference type="NCBI Taxonomy" id="314037"/>
    <lineage>
        <taxon>Eukaryota</taxon>
        <taxon>Fungi</taxon>
        <taxon>Dikarya</taxon>
        <taxon>Ascomycota</taxon>
        <taxon>Pezizomycotina</taxon>
        <taxon>Sordariomycetes</taxon>
        <taxon>Sordariomycetidae</taxon>
        <taxon>Sordariales</taxon>
        <taxon>Podosporaceae</taxon>
        <taxon>Podospora</taxon>
    </lineage>
</organism>
<dbReference type="GO" id="GO:0005680">
    <property type="term" value="C:anaphase-promoting complex"/>
    <property type="evidence" value="ECO:0007669"/>
    <property type="project" value="InterPro"/>
</dbReference>
<evidence type="ECO:0000313" key="2">
    <source>
        <dbReference type="EMBL" id="KAK3683561.1"/>
    </source>
</evidence>
<dbReference type="EMBL" id="JAULSO010000004">
    <property type="protein sequence ID" value="KAK3683561.1"/>
    <property type="molecule type" value="Genomic_DNA"/>
</dbReference>
<dbReference type="InterPro" id="IPR008402">
    <property type="entry name" value="APC_su15/mnd2"/>
</dbReference>
<feature type="compositionally biased region" description="Acidic residues" evidence="1">
    <location>
        <begin position="305"/>
        <end position="317"/>
    </location>
</feature>
<gene>
    <name evidence="2" type="ORF">B0T22DRAFT_251560</name>
</gene>
<feature type="compositionally biased region" description="Low complexity" evidence="1">
    <location>
        <begin position="19"/>
        <end position="30"/>
    </location>
</feature>
<keyword evidence="3" id="KW-1185">Reference proteome</keyword>
<dbReference type="Pfam" id="PF05841">
    <property type="entry name" value="Apc15p"/>
    <property type="match status" value="1"/>
</dbReference>
<feature type="compositionally biased region" description="Acidic residues" evidence="1">
    <location>
        <begin position="168"/>
        <end position="177"/>
    </location>
</feature>
<evidence type="ECO:0000313" key="3">
    <source>
        <dbReference type="Proteomes" id="UP001270362"/>
    </source>
</evidence>
<feature type="compositionally biased region" description="Basic and acidic residues" evidence="1">
    <location>
        <begin position="248"/>
        <end position="257"/>
    </location>
</feature>
<dbReference type="Proteomes" id="UP001270362">
    <property type="component" value="Unassembled WGS sequence"/>
</dbReference>
<feature type="compositionally biased region" description="Polar residues" evidence="1">
    <location>
        <begin position="40"/>
        <end position="56"/>
    </location>
</feature>
<sequence length="410" mass="44298">MFSVLPDLTPRDSHALWYTSSRNPTTTPSNLDPSLAGQPGQDNGSAATSNGVNNARTSRPVQAAIIERSVLGRLRADEIYMQRRRANVGNLGSTWIKPPGVAKTLFQLREERREALEHAEAVRREMLAQELAEAEAGGGVGGDDPMDVLLMEDLDANEAIVEDAGRDLDEDIPDADEGGFGFDGASDDEEEESDSERSASEDDNDEEEDDDVDVEEEANASSLVDTHGDENGRQQRRELANHMATIRATEDRMREMLARGGQVDGGGDLYGADEDIDEDDRAHILEEDDLVPSTYPGDLGPGTDMDMEADLDDDIPEASEGGGYEHTDSEASLSSSDEDESRQDISFAPPPPRNSNIYRPARTSQASLPRSSLAAARGDGPRSSIDINGILSRDGSSVIGSSPRIRRGNQ</sequence>
<accession>A0AAE1C8Z9</accession>
<feature type="region of interest" description="Disordered" evidence="1">
    <location>
        <begin position="15"/>
        <end position="56"/>
    </location>
</feature>
<dbReference type="AlphaFoldDB" id="A0AAE1C8Z9"/>
<name>A0AAE1C8Z9_9PEZI</name>
<feature type="compositionally biased region" description="Basic and acidic residues" evidence="1">
    <location>
        <begin position="226"/>
        <end position="240"/>
    </location>
</feature>
<protein>
    <submittedName>
        <fullName evidence="2">Apc15p protein-domain-containing protein</fullName>
    </submittedName>
</protein>
<feature type="compositionally biased region" description="Acidic residues" evidence="1">
    <location>
        <begin position="185"/>
        <end position="194"/>
    </location>
</feature>
<feature type="region of interest" description="Disordered" evidence="1">
    <location>
        <begin position="167"/>
        <end position="410"/>
    </location>
</feature>
<reference evidence="2" key="2">
    <citation type="submission" date="2023-06" db="EMBL/GenBank/DDBJ databases">
        <authorList>
            <consortium name="Lawrence Berkeley National Laboratory"/>
            <person name="Haridas S."/>
            <person name="Hensen N."/>
            <person name="Bonometti L."/>
            <person name="Westerberg I."/>
            <person name="Brannstrom I.O."/>
            <person name="Guillou S."/>
            <person name="Cros-Aarteil S."/>
            <person name="Calhoun S."/>
            <person name="Kuo A."/>
            <person name="Mondo S."/>
            <person name="Pangilinan J."/>
            <person name="Riley R."/>
            <person name="Labutti K."/>
            <person name="Andreopoulos B."/>
            <person name="Lipzen A."/>
            <person name="Chen C."/>
            <person name="Yanf M."/>
            <person name="Daum C."/>
            <person name="Ng V."/>
            <person name="Clum A."/>
            <person name="Steindorff A."/>
            <person name="Ohm R."/>
            <person name="Martin F."/>
            <person name="Silar P."/>
            <person name="Natvig D."/>
            <person name="Lalanne C."/>
            <person name="Gautier V."/>
            <person name="Ament-Velasquez S.L."/>
            <person name="Kruys A."/>
            <person name="Hutchinson M.I."/>
            <person name="Powell A.J."/>
            <person name="Barry K."/>
            <person name="Miller A.N."/>
            <person name="Grigoriev I.V."/>
            <person name="Debuchy R."/>
            <person name="Gladieux P."/>
            <person name="Thoren M.H."/>
            <person name="Johannesson H."/>
        </authorList>
    </citation>
    <scope>NUCLEOTIDE SEQUENCE</scope>
    <source>
        <strain evidence="2">CBS 314.62</strain>
    </source>
</reference>
<proteinExistence type="predicted"/>
<feature type="compositionally biased region" description="Acidic residues" evidence="1">
    <location>
        <begin position="201"/>
        <end position="218"/>
    </location>
</feature>
<evidence type="ECO:0000256" key="1">
    <source>
        <dbReference type="SAM" id="MobiDB-lite"/>
    </source>
</evidence>